<keyword evidence="2" id="KW-1185">Reference proteome</keyword>
<name>A0A1I3VF36_9HYPH</name>
<reference evidence="1 2" key="1">
    <citation type="submission" date="2016-10" db="EMBL/GenBank/DDBJ databases">
        <authorList>
            <person name="Varghese N."/>
            <person name="Submissions S."/>
        </authorList>
    </citation>
    <scope>NUCLEOTIDE SEQUENCE [LARGE SCALE GENOMIC DNA]</scope>
    <source>
        <strain evidence="1 2">DSM 21822</strain>
    </source>
</reference>
<protein>
    <submittedName>
        <fullName evidence="1">Uncharacterized protein</fullName>
    </submittedName>
</protein>
<dbReference type="AlphaFoldDB" id="A0A1I3VF36"/>
<dbReference type="Proteomes" id="UP000323300">
    <property type="component" value="Unassembled WGS sequence"/>
</dbReference>
<organism evidence="1 2">
    <name type="scientific">Neomesorhizobium albiziae</name>
    <dbReference type="NCBI Taxonomy" id="335020"/>
    <lineage>
        <taxon>Bacteria</taxon>
        <taxon>Pseudomonadati</taxon>
        <taxon>Pseudomonadota</taxon>
        <taxon>Alphaproteobacteria</taxon>
        <taxon>Hyphomicrobiales</taxon>
        <taxon>Phyllobacteriaceae</taxon>
        <taxon>Neomesorhizobium</taxon>
    </lineage>
</organism>
<sequence>MVDLSQRELLAITKDERDWLAREHPDIKVSDKPNTYTDLIVCEPRTGKWSIEPLYVVNVLDDVEDALRDLLDNRTFSTGLYSCADSEAEITCDCDREGCDIHYSSPEEWVEHLKHNATNLWNDIERHTEAILQGDYHQPQTLLERIEIAYRAVDKHYDMMATERPLSDMFAGLHLLRLLNGLKVSQLEQAMSPAHLRRYGEIIRLQGLKFNARSKAFRRSSER</sequence>
<dbReference type="EMBL" id="FOSL01000001">
    <property type="protein sequence ID" value="SFJ93619.1"/>
    <property type="molecule type" value="Genomic_DNA"/>
</dbReference>
<evidence type="ECO:0000313" key="1">
    <source>
        <dbReference type="EMBL" id="SFJ93619.1"/>
    </source>
</evidence>
<gene>
    <name evidence="1" type="ORF">SAMN04488498_101395</name>
</gene>
<evidence type="ECO:0000313" key="2">
    <source>
        <dbReference type="Proteomes" id="UP000323300"/>
    </source>
</evidence>
<accession>A0A1I3VF36</accession>
<dbReference type="RefSeq" id="WP_149757720.1">
    <property type="nucleotide sequence ID" value="NZ_BSPE01000002.1"/>
</dbReference>
<proteinExistence type="predicted"/>